<evidence type="ECO:0000313" key="3">
    <source>
        <dbReference type="EMBL" id="NYS92283.1"/>
    </source>
</evidence>
<feature type="compositionally biased region" description="Basic and acidic residues" evidence="1">
    <location>
        <begin position="138"/>
        <end position="147"/>
    </location>
</feature>
<protein>
    <submittedName>
        <fullName evidence="3">DUF222 domain-containing protein</fullName>
    </submittedName>
</protein>
<evidence type="ECO:0000259" key="2">
    <source>
        <dbReference type="SMART" id="SM00507"/>
    </source>
</evidence>
<proteinExistence type="predicted"/>
<evidence type="ECO:0000313" key="4">
    <source>
        <dbReference type="Proteomes" id="UP000561011"/>
    </source>
</evidence>
<evidence type="ECO:0000256" key="1">
    <source>
        <dbReference type="SAM" id="MobiDB-lite"/>
    </source>
</evidence>
<feature type="compositionally biased region" description="Basic and acidic residues" evidence="1">
    <location>
        <begin position="195"/>
        <end position="207"/>
    </location>
</feature>
<dbReference type="GO" id="GO:0008270">
    <property type="term" value="F:zinc ion binding"/>
    <property type="evidence" value="ECO:0007669"/>
    <property type="project" value="InterPro"/>
</dbReference>
<keyword evidence="4" id="KW-1185">Reference proteome</keyword>
<dbReference type="GO" id="GO:0003676">
    <property type="term" value="F:nucleic acid binding"/>
    <property type="evidence" value="ECO:0007669"/>
    <property type="project" value="InterPro"/>
</dbReference>
<feature type="region of interest" description="Disordered" evidence="1">
    <location>
        <begin position="125"/>
        <end position="207"/>
    </location>
</feature>
<sequence length="207" mass="22551">MTLLGHSEEPGDLAGYGPIDAATARELAAHATSFIRLLTHPETGTVLSVGRDRYAVPADLRTWLQIRDDTCRFPGCSRRAARCDVDHITDWARGGTTSHSNLIHLCRKHHRLKHTTRWTPRMASTITEGTSQSPAEETASHTDDSVVHWDAPSGRTHLDHPAVQLSDPVGRSGHVAVTPKTPARGTPIRTGLPEGRTDHDLGDHPPS</sequence>
<comment type="caution">
    <text evidence="3">The sequence shown here is derived from an EMBL/GenBank/DDBJ whole genome shotgun (WGS) entry which is preliminary data.</text>
</comment>
<dbReference type="InterPro" id="IPR002711">
    <property type="entry name" value="HNH"/>
</dbReference>
<dbReference type="GO" id="GO:0004519">
    <property type="term" value="F:endonuclease activity"/>
    <property type="evidence" value="ECO:0007669"/>
    <property type="project" value="InterPro"/>
</dbReference>
<dbReference type="AlphaFoldDB" id="A0A853ESB6"/>
<dbReference type="InterPro" id="IPR003615">
    <property type="entry name" value="HNH_nuc"/>
</dbReference>
<dbReference type="CDD" id="cd00085">
    <property type="entry name" value="HNHc"/>
    <property type="match status" value="1"/>
</dbReference>
<dbReference type="Proteomes" id="UP000561011">
    <property type="component" value="Unassembled WGS sequence"/>
</dbReference>
<reference evidence="3 4" key="1">
    <citation type="submission" date="2020-07" db="EMBL/GenBank/DDBJ databases">
        <title>MOT database genomes.</title>
        <authorList>
            <person name="Joseph S."/>
            <person name="Aduse-Opoku J."/>
            <person name="Hashim A."/>
            <person name="Wade W."/>
            <person name="Curtis M."/>
        </authorList>
    </citation>
    <scope>NUCLEOTIDE SEQUENCE [LARGE SCALE GENOMIC DNA]</scope>
    <source>
        <strain evidence="3 4">DSM 100099</strain>
    </source>
</reference>
<feature type="domain" description="HNH nuclease" evidence="2">
    <location>
        <begin position="59"/>
        <end position="111"/>
    </location>
</feature>
<dbReference type="SMART" id="SM00507">
    <property type="entry name" value="HNHc"/>
    <property type="match status" value="1"/>
</dbReference>
<gene>
    <name evidence="3" type="ORF">HZZ10_01865</name>
</gene>
<name>A0A853ESB6_9MICO</name>
<dbReference type="Gene3D" id="1.10.30.50">
    <property type="match status" value="1"/>
</dbReference>
<dbReference type="EMBL" id="JACBYE010000003">
    <property type="protein sequence ID" value="NYS92283.1"/>
    <property type="molecule type" value="Genomic_DNA"/>
</dbReference>
<feature type="compositionally biased region" description="Polar residues" evidence="1">
    <location>
        <begin position="125"/>
        <end position="135"/>
    </location>
</feature>
<dbReference type="Pfam" id="PF01844">
    <property type="entry name" value="HNH"/>
    <property type="match status" value="1"/>
</dbReference>
<accession>A0A853ESB6</accession>
<organism evidence="3 4">
    <name type="scientific">Sanguibacter inulinus</name>
    <dbReference type="NCBI Taxonomy" id="60922"/>
    <lineage>
        <taxon>Bacteria</taxon>
        <taxon>Bacillati</taxon>
        <taxon>Actinomycetota</taxon>
        <taxon>Actinomycetes</taxon>
        <taxon>Micrococcales</taxon>
        <taxon>Sanguibacteraceae</taxon>
        <taxon>Sanguibacter</taxon>
    </lineage>
</organism>